<dbReference type="SUPFAM" id="SSF109854">
    <property type="entry name" value="DinB/YfiT-like putative metalloenzymes"/>
    <property type="match status" value="1"/>
</dbReference>
<organism evidence="1 2">
    <name type="scientific">Kaistella carnis</name>
    <dbReference type="NCBI Taxonomy" id="1241979"/>
    <lineage>
        <taxon>Bacteria</taxon>
        <taxon>Pseudomonadati</taxon>
        <taxon>Bacteroidota</taxon>
        <taxon>Flavobacteriia</taxon>
        <taxon>Flavobacteriales</taxon>
        <taxon>Weeksellaceae</taxon>
        <taxon>Chryseobacterium group</taxon>
        <taxon>Kaistella</taxon>
    </lineage>
</organism>
<keyword evidence="2" id="KW-1185">Reference proteome</keyword>
<dbReference type="Gene3D" id="1.20.120.450">
    <property type="entry name" value="dinb family like domain"/>
    <property type="match status" value="1"/>
</dbReference>
<dbReference type="InterPro" id="IPR011466">
    <property type="entry name" value="DUF1572"/>
</dbReference>
<protein>
    <submittedName>
        <fullName evidence="1">DUF1572 domain-containing protein</fullName>
    </submittedName>
</protein>
<sequence length="196" mass="22645">MKDLLLKRFRSYKDLGDKTFAQLSDIQFLWSYNSESNSIATLVQHISENMESLWSNFLPEDFEKSKINREIVFNKDVQSKAQLIEGWERGWAVLFRALNQIDDDTFNKSISVGEEKHSILDEVLQQLSSYAYHIGQITYIAEMLKDEAGKTLAIPKNISENNTLAILKNQIPQEIQENSSPVCFAKSDEIRDDYKL</sequence>
<dbReference type="AlphaFoldDB" id="A0A3G8XQJ4"/>
<dbReference type="KEGG" id="ccas:EIB73_04680"/>
<dbReference type="Pfam" id="PF07609">
    <property type="entry name" value="DUF1572"/>
    <property type="match status" value="1"/>
</dbReference>
<dbReference type="InterPro" id="IPR034660">
    <property type="entry name" value="DinB/YfiT-like"/>
</dbReference>
<dbReference type="EMBL" id="CP034159">
    <property type="protein sequence ID" value="AZI32524.1"/>
    <property type="molecule type" value="Genomic_DNA"/>
</dbReference>
<dbReference type="Proteomes" id="UP000270185">
    <property type="component" value="Chromosome"/>
</dbReference>
<evidence type="ECO:0000313" key="2">
    <source>
        <dbReference type="Proteomes" id="UP000270185"/>
    </source>
</evidence>
<dbReference type="OrthoDB" id="68731at2"/>
<name>A0A3G8XQJ4_9FLAO</name>
<dbReference type="RefSeq" id="WP_125023106.1">
    <property type="nucleotide sequence ID" value="NZ_CP034159.1"/>
</dbReference>
<evidence type="ECO:0000313" key="1">
    <source>
        <dbReference type="EMBL" id="AZI32524.1"/>
    </source>
</evidence>
<gene>
    <name evidence="1" type="ORF">EIB73_04680</name>
</gene>
<accession>A0A3G8XQJ4</accession>
<reference evidence="2" key="1">
    <citation type="submission" date="2018-11" db="EMBL/GenBank/DDBJ databases">
        <title>Proposal to divide the Flavobacteriaceae and reorganize its genera based on Amino Acid Identity values calculated from whole genome sequences.</title>
        <authorList>
            <person name="Nicholson A.C."/>
            <person name="Gulvik C.A."/>
            <person name="Whitney A.M."/>
            <person name="Humrighouse B.W."/>
            <person name="Bell M."/>
            <person name="Holmes B."/>
            <person name="Steigerwalt A.G."/>
            <person name="Villarma A."/>
            <person name="Sheth M."/>
            <person name="Batra D."/>
            <person name="Pryor J."/>
            <person name="Bernardet J.-F."/>
            <person name="Hugo C."/>
            <person name="Kampfer P."/>
            <person name="Newman J.D."/>
            <person name="McQuiston J.R."/>
        </authorList>
    </citation>
    <scope>NUCLEOTIDE SEQUENCE [LARGE SCALE GENOMIC DNA]</scope>
    <source>
        <strain evidence="2">G0081</strain>
    </source>
</reference>
<proteinExistence type="predicted"/>